<name>A0A382XNV9_9ZZZZ</name>
<gene>
    <name evidence="1" type="ORF">METZ01_LOCUS425537</name>
</gene>
<protein>
    <submittedName>
        <fullName evidence="1">Uncharacterized protein</fullName>
    </submittedName>
</protein>
<sequence>MSHNLYHRFASNFPADGGKPVLIDGNG</sequence>
<evidence type="ECO:0000313" key="1">
    <source>
        <dbReference type="EMBL" id="SVD72683.1"/>
    </source>
</evidence>
<proteinExistence type="predicted"/>
<dbReference type="EMBL" id="UINC01169244">
    <property type="protein sequence ID" value="SVD72683.1"/>
    <property type="molecule type" value="Genomic_DNA"/>
</dbReference>
<organism evidence="1">
    <name type="scientific">marine metagenome</name>
    <dbReference type="NCBI Taxonomy" id="408172"/>
    <lineage>
        <taxon>unclassified sequences</taxon>
        <taxon>metagenomes</taxon>
        <taxon>ecological metagenomes</taxon>
    </lineage>
</organism>
<accession>A0A382XNV9</accession>
<feature type="non-terminal residue" evidence="1">
    <location>
        <position position="27"/>
    </location>
</feature>
<dbReference type="AlphaFoldDB" id="A0A382XNV9"/>
<reference evidence="1" key="1">
    <citation type="submission" date="2018-05" db="EMBL/GenBank/DDBJ databases">
        <authorList>
            <person name="Lanie J.A."/>
            <person name="Ng W.-L."/>
            <person name="Kazmierczak K.M."/>
            <person name="Andrzejewski T.M."/>
            <person name="Davidsen T.M."/>
            <person name="Wayne K.J."/>
            <person name="Tettelin H."/>
            <person name="Glass J.I."/>
            <person name="Rusch D."/>
            <person name="Podicherti R."/>
            <person name="Tsui H.-C.T."/>
            <person name="Winkler M.E."/>
        </authorList>
    </citation>
    <scope>NUCLEOTIDE SEQUENCE</scope>
</reference>